<evidence type="ECO:0000313" key="2">
    <source>
        <dbReference type="EMBL" id="AUB84837.1"/>
    </source>
</evidence>
<evidence type="ECO:0000259" key="1">
    <source>
        <dbReference type="Pfam" id="PF01850"/>
    </source>
</evidence>
<evidence type="ECO:0000313" key="3">
    <source>
        <dbReference type="Proteomes" id="UP000232638"/>
    </source>
</evidence>
<dbReference type="AlphaFoldDB" id="A0A2K8UH25"/>
<sequence length="147" mass="16750">MRIYLDVCAFNRPFDDQKHIRVRLEAEAKLYVQGKVKAGEVELVWSYILDLENDQNPFKEKRLAIEEWRKYSITYIDESDEIIDKANELVRIGVKPKDALHVASAIAGEAGYFMATDDKLLKKMAPESQISAINPVALAAIIDEHTN</sequence>
<proteinExistence type="predicted"/>
<dbReference type="KEGG" id="tsy:THSYN_18530"/>
<dbReference type="RefSeq" id="WP_100922489.1">
    <property type="nucleotide sequence ID" value="NZ_CP020370.1"/>
</dbReference>
<accession>A0A2K8UH25</accession>
<dbReference type="InterPro" id="IPR029060">
    <property type="entry name" value="PIN-like_dom_sf"/>
</dbReference>
<reference evidence="2 3" key="1">
    <citation type="submission" date="2017-03" db="EMBL/GenBank/DDBJ databases">
        <title>Complete genome sequence of Candidatus 'Thiodictyon syntrophicum' sp. nov. strain Cad16T, a photolithoautotroph purple sulfur bacterium isolated from an alpine meromictic lake.</title>
        <authorList>
            <person name="Luedin S.M."/>
            <person name="Pothier J.F."/>
            <person name="Danza F."/>
            <person name="Storelli N."/>
            <person name="Wittwer M."/>
            <person name="Tonolla M."/>
        </authorList>
    </citation>
    <scope>NUCLEOTIDE SEQUENCE [LARGE SCALE GENOMIC DNA]</scope>
    <source>
        <strain evidence="2 3">Cad16T</strain>
    </source>
</reference>
<feature type="domain" description="PIN" evidence="1">
    <location>
        <begin position="3"/>
        <end position="123"/>
    </location>
</feature>
<gene>
    <name evidence="2" type="ORF">THSYN_18530</name>
</gene>
<dbReference type="OrthoDB" id="5624224at2"/>
<dbReference type="SUPFAM" id="SSF88723">
    <property type="entry name" value="PIN domain-like"/>
    <property type="match status" value="1"/>
</dbReference>
<dbReference type="Pfam" id="PF01850">
    <property type="entry name" value="PIN"/>
    <property type="match status" value="1"/>
</dbReference>
<dbReference type="EMBL" id="CP020370">
    <property type="protein sequence ID" value="AUB84837.1"/>
    <property type="molecule type" value="Genomic_DNA"/>
</dbReference>
<name>A0A2K8UH25_9GAMM</name>
<dbReference type="Proteomes" id="UP000232638">
    <property type="component" value="Chromosome"/>
</dbReference>
<organism evidence="2 3">
    <name type="scientific">Candidatus Thiodictyon syntrophicum</name>
    <dbReference type="NCBI Taxonomy" id="1166950"/>
    <lineage>
        <taxon>Bacteria</taxon>
        <taxon>Pseudomonadati</taxon>
        <taxon>Pseudomonadota</taxon>
        <taxon>Gammaproteobacteria</taxon>
        <taxon>Chromatiales</taxon>
        <taxon>Chromatiaceae</taxon>
        <taxon>Thiodictyon</taxon>
    </lineage>
</organism>
<protein>
    <submittedName>
        <fullName evidence="2">PIN domain protein</fullName>
    </submittedName>
</protein>
<dbReference type="InterPro" id="IPR002716">
    <property type="entry name" value="PIN_dom"/>
</dbReference>
<keyword evidence="3" id="KW-1185">Reference proteome</keyword>